<dbReference type="Gene3D" id="2.30.110.10">
    <property type="entry name" value="Electron Transport, Fmn-binding Protein, Chain A"/>
    <property type="match status" value="1"/>
</dbReference>
<dbReference type="Proteomes" id="UP000621516">
    <property type="component" value="Unassembled WGS sequence"/>
</dbReference>
<evidence type="ECO:0000313" key="2">
    <source>
        <dbReference type="Proteomes" id="UP000621516"/>
    </source>
</evidence>
<sequence length="149" mass="16974">MLMETLDLQKCEYILHNNYVGHLAYIYNNRPFVVPITYLYNKDRIIIGYSGEGHKIQALRLNPNVALEVSEIDAIDKWKSVVVHGTYEELSGSGAKAMLHEFSLGVKEVILNNEGRDLDYIQEFSAKVEEDSPVIYAIKVDEITGKLRI</sequence>
<dbReference type="EMBL" id="JACVXD010000010">
    <property type="protein sequence ID" value="MBD0825135.1"/>
    <property type="molecule type" value="Genomic_DNA"/>
</dbReference>
<name>A0A8J6Q421_9FLAO</name>
<dbReference type="AlphaFoldDB" id="A0A8J6Q421"/>
<dbReference type="InterPro" id="IPR012349">
    <property type="entry name" value="Split_barrel_FMN-bd"/>
</dbReference>
<keyword evidence="2" id="KW-1185">Reference proteome</keyword>
<organism evidence="1 2">
    <name type="scientific">Aestuariibaculum marinum</name>
    <dbReference type="NCBI Taxonomy" id="2683592"/>
    <lineage>
        <taxon>Bacteria</taxon>
        <taxon>Pseudomonadati</taxon>
        <taxon>Bacteroidota</taxon>
        <taxon>Flavobacteriia</taxon>
        <taxon>Flavobacteriales</taxon>
        <taxon>Flavobacteriaceae</taxon>
    </lineage>
</organism>
<comment type="caution">
    <text evidence="1">The sequence shown here is derived from an EMBL/GenBank/DDBJ whole genome shotgun (WGS) entry which is preliminary data.</text>
</comment>
<protein>
    <submittedName>
        <fullName evidence="1">Pyridoxamine 5'-phosphate oxidase family protein</fullName>
    </submittedName>
</protein>
<accession>A0A8J6Q421</accession>
<proteinExistence type="predicted"/>
<dbReference type="Pfam" id="PF12900">
    <property type="entry name" value="Pyridox_ox_2"/>
    <property type="match status" value="1"/>
</dbReference>
<dbReference type="SUPFAM" id="SSF50475">
    <property type="entry name" value="FMN-binding split barrel"/>
    <property type="match status" value="1"/>
</dbReference>
<evidence type="ECO:0000313" key="1">
    <source>
        <dbReference type="EMBL" id="MBD0825135.1"/>
    </source>
</evidence>
<gene>
    <name evidence="1" type="ORF">ICJ85_14025</name>
</gene>
<dbReference type="InterPro" id="IPR024747">
    <property type="entry name" value="Pyridox_Oxase-rel"/>
</dbReference>
<reference evidence="1 2" key="1">
    <citation type="journal article" date="2018" name="J. Microbiol.">
        <title>Aestuariibaculum marinum sp. nov., a marine bacterium isolated from seawater in South Korea.</title>
        <authorList>
            <person name="Choi J."/>
            <person name="Lee D."/>
            <person name="Jang J.H."/>
            <person name="Cha S."/>
            <person name="Seo T."/>
        </authorList>
    </citation>
    <scope>NUCLEOTIDE SEQUENCE [LARGE SCALE GENOMIC DNA]</scope>
    <source>
        <strain evidence="1 2">IP7</strain>
    </source>
</reference>